<dbReference type="Gene3D" id="3.60.40.10">
    <property type="entry name" value="PPM-type phosphatase domain"/>
    <property type="match status" value="1"/>
</dbReference>
<dbReference type="InterPro" id="IPR036890">
    <property type="entry name" value="HATPase_C_sf"/>
</dbReference>
<evidence type="ECO:0000313" key="3">
    <source>
        <dbReference type="Proteomes" id="UP001352263"/>
    </source>
</evidence>
<organism evidence="2 3">
    <name type="scientific">Noviherbaspirillum album</name>
    <dbReference type="NCBI Taxonomy" id="3080276"/>
    <lineage>
        <taxon>Bacteria</taxon>
        <taxon>Pseudomonadati</taxon>
        <taxon>Pseudomonadota</taxon>
        <taxon>Betaproteobacteria</taxon>
        <taxon>Burkholderiales</taxon>
        <taxon>Oxalobacteraceae</taxon>
        <taxon>Noviherbaspirillum</taxon>
    </lineage>
</organism>
<name>A0ABU6J371_9BURK</name>
<dbReference type="SMART" id="SM00331">
    <property type="entry name" value="PP2C_SIG"/>
    <property type="match status" value="1"/>
</dbReference>
<keyword evidence="2" id="KW-0547">Nucleotide-binding</keyword>
<dbReference type="EMBL" id="JAWIIV010000001">
    <property type="protein sequence ID" value="MEC4717876.1"/>
    <property type="molecule type" value="Genomic_DNA"/>
</dbReference>
<keyword evidence="2" id="KW-0067">ATP-binding</keyword>
<proteinExistence type="predicted"/>
<dbReference type="InterPro" id="IPR001932">
    <property type="entry name" value="PPM-type_phosphatase-like_dom"/>
</dbReference>
<dbReference type="RefSeq" id="WP_326504621.1">
    <property type="nucleotide sequence ID" value="NZ_JAWIIV010000001.1"/>
</dbReference>
<keyword evidence="3" id="KW-1185">Reference proteome</keyword>
<dbReference type="Gene3D" id="3.30.565.10">
    <property type="entry name" value="Histidine kinase-like ATPase, C-terminal domain"/>
    <property type="match status" value="1"/>
</dbReference>
<dbReference type="Pfam" id="PF13581">
    <property type="entry name" value="HATPase_c_2"/>
    <property type="match status" value="1"/>
</dbReference>
<dbReference type="PANTHER" id="PTHR35801">
    <property type="entry name" value="PHOSPHOSERINE PHOSPHATASE RSBX"/>
    <property type="match status" value="1"/>
</dbReference>
<evidence type="ECO:0000313" key="2">
    <source>
        <dbReference type="EMBL" id="MEC4717876.1"/>
    </source>
</evidence>
<dbReference type="InterPro" id="IPR003594">
    <property type="entry name" value="HATPase_dom"/>
</dbReference>
<dbReference type="InterPro" id="IPR036457">
    <property type="entry name" value="PPM-type-like_dom_sf"/>
</dbReference>
<evidence type="ECO:0000259" key="1">
    <source>
        <dbReference type="SMART" id="SM00331"/>
    </source>
</evidence>
<sequence length="342" mass="35889">METLLSSGGRQAVFPIDEASQIAAVRRGGSDIARKQGLDETLTGKVAIAITEAATNILKHAGHGEILLRPLTGGDAAGVEIIALDKGAGIVNLGLNMQDGVSSSGTYGVGLGAMRRMADEFDIFTGAGLGTVVYMALWNRPQDAQAGTWQAGSVCLPLAGEEVCGDAWVIASDPTTATVMVADGLGHGVQAAQASEAAIDYLAAYPDAMPETALWESHAALRATRGAAIAVARIDTRAEELRFCGVGNIAASAQHASARRQLVSHNGIVGSNMRKVQEFSLEWLPGTTLIMHSDGLGTRWQLDQYPGLALAHPGLIAAVLYRDFARGRDDVTVLVLRERTLH</sequence>
<dbReference type="Pfam" id="PF07228">
    <property type="entry name" value="SpoIIE"/>
    <property type="match status" value="1"/>
</dbReference>
<protein>
    <submittedName>
        <fullName evidence="2">ATP-binding SpoIIE family protein phosphatase</fullName>
    </submittedName>
</protein>
<accession>A0ABU6J371</accession>
<dbReference type="CDD" id="cd16934">
    <property type="entry name" value="HATPase_RsbT-like"/>
    <property type="match status" value="1"/>
</dbReference>
<reference evidence="2 3" key="1">
    <citation type="submission" date="2023-10" db="EMBL/GenBank/DDBJ databases">
        <title>Noviherbaspirillum sp. CPCC 100848 genome assembly.</title>
        <authorList>
            <person name="Li X.Y."/>
            <person name="Fang X.M."/>
        </authorList>
    </citation>
    <scope>NUCLEOTIDE SEQUENCE [LARGE SCALE GENOMIC DNA]</scope>
    <source>
        <strain evidence="2 3">CPCC 100848</strain>
    </source>
</reference>
<feature type="domain" description="PPM-type phosphatase" evidence="1">
    <location>
        <begin position="145"/>
        <end position="338"/>
    </location>
</feature>
<dbReference type="SUPFAM" id="SSF55874">
    <property type="entry name" value="ATPase domain of HSP90 chaperone/DNA topoisomerase II/histidine kinase"/>
    <property type="match status" value="1"/>
</dbReference>
<dbReference type="GO" id="GO:0005524">
    <property type="term" value="F:ATP binding"/>
    <property type="evidence" value="ECO:0007669"/>
    <property type="project" value="UniProtKB-KW"/>
</dbReference>
<dbReference type="SUPFAM" id="SSF81606">
    <property type="entry name" value="PP2C-like"/>
    <property type="match status" value="1"/>
</dbReference>
<dbReference type="InterPro" id="IPR039248">
    <property type="entry name" value="Ptase_RsbX"/>
</dbReference>
<gene>
    <name evidence="2" type="ORF">RY831_01820</name>
</gene>
<comment type="caution">
    <text evidence="2">The sequence shown here is derived from an EMBL/GenBank/DDBJ whole genome shotgun (WGS) entry which is preliminary data.</text>
</comment>
<dbReference type="Proteomes" id="UP001352263">
    <property type="component" value="Unassembled WGS sequence"/>
</dbReference>
<dbReference type="PANTHER" id="PTHR35801:SF1">
    <property type="entry name" value="PHOSPHOSERINE PHOSPHATASE RSBX"/>
    <property type="match status" value="1"/>
</dbReference>